<dbReference type="EMBL" id="CAXAMN010006014">
    <property type="protein sequence ID" value="CAK9016200.1"/>
    <property type="molecule type" value="Genomic_DNA"/>
</dbReference>
<evidence type="ECO:0000313" key="9">
    <source>
        <dbReference type="EMBL" id="CAK9016200.1"/>
    </source>
</evidence>
<evidence type="ECO:0000256" key="4">
    <source>
        <dbReference type="ARBA" id="ARBA00022490"/>
    </source>
</evidence>
<feature type="region of interest" description="Disordered" evidence="7">
    <location>
        <begin position="596"/>
        <end position="624"/>
    </location>
</feature>
<name>A0ABP0JP26_9DINO</name>
<dbReference type="Pfam" id="PF16213">
    <property type="entry name" value="DCB"/>
    <property type="match status" value="1"/>
</dbReference>
<sequence>MIQTTQSFEARGPEVRSADVVLKDALEKLRSTVPRKLKELRDSVEADLKQLENLPASGAGIDTNDFFLSFKLACEAVGLPKVVVIALEAIQKQVTYGFLSGKGPDPFKPESGRHLIDCVIDSVCNCAESADDTVQMHMISTLNAAVTSQVCEVHGQSLMLAVDTCMKLYRDSRSQSNQRMAQTALTQMLSVITQRMELSSADMSSRADEAWSGSRQHGAATSEQLAAVVAAAPPAFVNANADLSQMPKGQLLNEWMSSYLNAKIDKLIWNGSGENGLKGEAPPGKFGWCVVCRAAANHYCVDTRDSVCGHACKYRNLERLSLVEKYYGKRDEAVNMSSPSAVSSSPAAIVSQSSRDAVTQRDEVSSAMADVAESPNIYHQDAIIILTYLINSSAKEVPQNQPDSRGIRNKRIALELVLGVLSNSGPVFRSSRHFVDMLKKLVGDSLIKNSVSPIPKIFCLSLQIFVSLITNFKEHLRDEIGVFIEQIFLRILESGNSDFLHKSRVLQIFYKLCTDATTPLELFLNYDCDVDEKNIFERTIDCLSKIAQGKYTAVEHANLIQPHQEQELKQLALQSLVTLMGSIVDWARRMTEDQKPVSILGHTEENRPAAGESDAEDDASDVAVSTSGATLPVAQLSSFKEQKQRKVELQIGINKFNMKPKRGIEYLKQNGFLNDDPSSLAALFKNTELGLDKTAIGDYLGEDKPFNKSTLHALVGGLDFKEQSLDGSLRHFLSFFRLPGEAQKIDRMMEKFAEKYCNDNPERFANADCAFVLSFSLIMLQTDLHNPGIRNKMTRDEFVKNNRGINDNQDLPREYLESLYDGVAQNPISLQEDQEARNRQESQAARDLNQKYELFVKETETMVQKTKAAMQSRRRSSAYVVAQSVEHVRPLFEVACWPYLATLAVLLEMQDSPQSIELCIEGFKHCIRIAARFDMDTERNAFVSSLAKFTYLTTIKEMKQKNIECIKALLSIGLSEGNNLGPSWLYVLHCISQLERLQLIGTRGARQDFQFFQMEDEALSPGSATRSNASIAGHQVVKRRAHGLGVSALVAIGQDDRQVELVNSESVASQIDAAQIELLFNKSTQLTPQAVVHFVTQLAKVSKEELALADQPRIFSLQKLVEVADFNMSRMRVVWTKIWRVLSSHFVEVATHPNVRVSHYAMDSLRQLTMKFLEKDELAGYNFQAEFLKPFECIMVGPPPVSREVKDYLVYIISYMADASFQNIRSGWKAVLHICAAAAQDPALSEATIEIAFKVVEKVNADSCYHLFLENFTDGIRALLSFAQCKVEKRPGKEAKPEMSMQAISYLLKAAEKLADPQTDLPAGCSLSQDPAISDGQPAAVWFPILRGLSILVGDPRRDVRAAALNGVFDILRDYGKQIFDEDMWRMVFNGVIKPLFDDIHHQLAPQSDHKQEGNGAEGRQDGHWASMGPPTCLAALTQLVRLIEANLDVLAFLLDDVLRLIRNCIQHEFEAVARIGVEGFKQLLICTGKNMKPNSWQKVTTCILELFRDSMPTKLMEVDVKASSQLPFNKDDVVIQCVVQLLLIDMLQDAVSQHYEKIPESGIMTLLDALQQSFEFAQEFNRQIELRQALKRLGFMKEVKQLPGLLKQERESLSCSLRILFQVQADPRMSGSEFSSRAVDRLLRLCSSVLQNYVNKERILQRSEAPESAETLKDKEATIVEVEREVHGLVPIISEVVVKGLKDLPPKLFEQHIHVLFPLFCDLTIVSSREVRALVRDVLLEQVAPLLKPSTAKNMRGSKCYGVLDGR</sequence>
<keyword evidence="3" id="KW-0813">Transport</keyword>
<dbReference type="SUPFAM" id="SSF48371">
    <property type="entry name" value="ARM repeat"/>
    <property type="match status" value="1"/>
</dbReference>
<dbReference type="CDD" id="cd00171">
    <property type="entry name" value="Sec7"/>
    <property type="match status" value="1"/>
</dbReference>
<proteinExistence type="predicted"/>
<gene>
    <name evidence="9" type="ORF">CCMP2556_LOCUS12410</name>
</gene>
<dbReference type="SUPFAM" id="SSF48425">
    <property type="entry name" value="Sec7 domain"/>
    <property type="match status" value="1"/>
</dbReference>
<dbReference type="InterPro" id="IPR023394">
    <property type="entry name" value="Sec7_C_sf"/>
</dbReference>
<dbReference type="PROSITE" id="PS50190">
    <property type="entry name" value="SEC7"/>
    <property type="match status" value="1"/>
</dbReference>
<dbReference type="Pfam" id="PF12783">
    <property type="entry name" value="Sec7-like_HUS"/>
    <property type="match status" value="1"/>
</dbReference>
<keyword evidence="10" id="KW-1185">Reference proteome</keyword>
<dbReference type="Gene3D" id="1.10.220.20">
    <property type="match status" value="1"/>
</dbReference>
<dbReference type="Gene3D" id="1.10.1000.11">
    <property type="entry name" value="Arf Nucleotide-binding Site Opener,domain 2"/>
    <property type="match status" value="1"/>
</dbReference>
<accession>A0ABP0JP26</accession>
<evidence type="ECO:0000256" key="3">
    <source>
        <dbReference type="ARBA" id="ARBA00022448"/>
    </source>
</evidence>
<protein>
    <recommendedName>
        <fullName evidence="8">SEC7 domain-containing protein</fullName>
    </recommendedName>
</protein>
<comment type="subcellular location">
    <subcellularLocation>
        <location evidence="2">Cytoplasm</location>
    </subcellularLocation>
    <subcellularLocation>
        <location evidence="1">Membrane</location>
    </subcellularLocation>
</comment>
<dbReference type="InterPro" id="IPR016024">
    <property type="entry name" value="ARM-type_fold"/>
</dbReference>
<reference evidence="9 10" key="1">
    <citation type="submission" date="2024-02" db="EMBL/GenBank/DDBJ databases">
        <authorList>
            <person name="Chen Y."/>
            <person name="Shah S."/>
            <person name="Dougan E. K."/>
            <person name="Thang M."/>
            <person name="Chan C."/>
        </authorList>
    </citation>
    <scope>NUCLEOTIDE SEQUENCE [LARGE SCALE GENOMIC DNA]</scope>
</reference>
<evidence type="ECO:0000256" key="7">
    <source>
        <dbReference type="SAM" id="MobiDB-lite"/>
    </source>
</evidence>
<evidence type="ECO:0000256" key="6">
    <source>
        <dbReference type="ARBA" id="ARBA00023136"/>
    </source>
</evidence>
<dbReference type="Proteomes" id="UP001642484">
    <property type="component" value="Unassembled WGS sequence"/>
</dbReference>
<dbReference type="InterPro" id="IPR035999">
    <property type="entry name" value="Sec7_dom_sf"/>
</dbReference>
<feature type="domain" description="SEC7" evidence="8">
    <location>
        <begin position="638"/>
        <end position="826"/>
    </location>
</feature>
<keyword evidence="5" id="KW-0653">Protein transport</keyword>
<dbReference type="Pfam" id="PF09324">
    <property type="entry name" value="Sec7-like_HDS"/>
    <property type="match status" value="1"/>
</dbReference>
<evidence type="ECO:0000313" key="10">
    <source>
        <dbReference type="Proteomes" id="UP001642484"/>
    </source>
</evidence>
<dbReference type="InterPro" id="IPR046455">
    <property type="entry name" value="Sec7/BIG1-like_C"/>
</dbReference>
<dbReference type="InterPro" id="IPR000904">
    <property type="entry name" value="Sec7_dom"/>
</dbReference>
<evidence type="ECO:0000259" key="8">
    <source>
        <dbReference type="PROSITE" id="PS50190"/>
    </source>
</evidence>
<dbReference type="InterPro" id="IPR032691">
    <property type="entry name" value="Mon2/Sec7/BIG1-like_HUS"/>
</dbReference>
<dbReference type="InterPro" id="IPR015403">
    <property type="entry name" value="Mon2/Sec7/BIG1-like_HDS"/>
</dbReference>
<comment type="caution">
    <text evidence="9">The sequence shown here is derived from an EMBL/GenBank/DDBJ whole genome shotgun (WGS) entry which is preliminary data.</text>
</comment>
<dbReference type="Pfam" id="PF01369">
    <property type="entry name" value="Sec7"/>
    <property type="match status" value="1"/>
</dbReference>
<dbReference type="Pfam" id="PF20252">
    <property type="entry name" value="BIG2_C"/>
    <property type="match status" value="1"/>
</dbReference>
<keyword evidence="4" id="KW-0963">Cytoplasm</keyword>
<dbReference type="CDD" id="cd23022">
    <property type="entry name" value="zf-HIT_DDX59"/>
    <property type="match status" value="1"/>
</dbReference>
<keyword evidence="6" id="KW-0472">Membrane</keyword>
<evidence type="ECO:0000256" key="5">
    <source>
        <dbReference type="ARBA" id="ARBA00022927"/>
    </source>
</evidence>
<evidence type="ECO:0000256" key="2">
    <source>
        <dbReference type="ARBA" id="ARBA00004496"/>
    </source>
</evidence>
<dbReference type="PANTHER" id="PTHR10663:SF375">
    <property type="entry name" value="LD29171P"/>
    <property type="match status" value="1"/>
</dbReference>
<dbReference type="InterPro" id="IPR032629">
    <property type="entry name" value="DCB_dom"/>
</dbReference>
<organism evidence="9 10">
    <name type="scientific">Durusdinium trenchii</name>
    <dbReference type="NCBI Taxonomy" id="1381693"/>
    <lineage>
        <taxon>Eukaryota</taxon>
        <taxon>Sar</taxon>
        <taxon>Alveolata</taxon>
        <taxon>Dinophyceae</taxon>
        <taxon>Suessiales</taxon>
        <taxon>Symbiodiniaceae</taxon>
        <taxon>Durusdinium</taxon>
    </lineage>
</organism>
<dbReference type="PANTHER" id="PTHR10663">
    <property type="entry name" value="GUANYL-NUCLEOTIDE EXCHANGE FACTOR"/>
    <property type="match status" value="1"/>
</dbReference>
<evidence type="ECO:0000256" key="1">
    <source>
        <dbReference type="ARBA" id="ARBA00004370"/>
    </source>
</evidence>
<dbReference type="SMART" id="SM00222">
    <property type="entry name" value="Sec7"/>
    <property type="match status" value="1"/>
</dbReference>